<gene>
    <name evidence="2" type="ORF">IV203_028071</name>
</gene>
<accession>A0A9K3LXK2</accession>
<reference evidence="2" key="1">
    <citation type="journal article" date="2021" name="Sci. Rep.">
        <title>Diploid genomic architecture of Nitzschia inconspicua, an elite biomass production diatom.</title>
        <authorList>
            <person name="Oliver A."/>
            <person name="Podell S."/>
            <person name="Pinowska A."/>
            <person name="Traller J.C."/>
            <person name="Smith S.R."/>
            <person name="McClure R."/>
            <person name="Beliaev A."/>
            <person name="Bohutskyi P."/>
            <person name="Hill E.A."/>
            <person name="Rabines A."/>
            <person name="Zheng H."/>
            <person name="Allen L.Z."/>
            <person name="Kuo A."/>
            <person name="Grigoriev I.V."/>
            <person name="Allen A.E."/>
            <person name="Hazlebeck D."/>
            <person name="Allen E.E."/>
        </authorList>
    </citation>
    <scope>NUCLEOTIDE SEQUENCE</scope>
    <source>
        <strain evidence="2">Hildebrandi</strain>
    </source>
</reference>
<organism evidence="2 3">
    <name type="scientific">Nitzschia inconspicua</name>
    <dbReference type="NCBI Taxonomy" id="303405"/>
    <lineage>
        <taxon>Eukaryota</taxon>
        <taxon>Sar</taxon>
        <taxon>Stramenopiles</taxon>
        <taxon>Ochrophyta</taxon>
        <taxon>Bacillariophyta</taxon>
        <taxon>Bacillariophyceae</taxon>
        <taxon>Bacillariophycidae</taxon>
        <taxon>Bacillariales</taxon>
        <taxon>Bacillariaceae</taxon>
        <taxon>Nitzschia</taxon>
    </lineage>
</organism>
<name>A0A9K3LXK2_9STRA</name>
<proteinExistence type="predicted"/>
<dbReference type="AlphaFoldDB" id="A0A9K3LXK2"/>
<feature type="compositionally biased region" description="Polar residues" evidence="1">
    <location>
        <begin position="1"/>
        <end position="15"/>
    </location>
</feature>
<reference evidence="2" key="2">
    <citation type="submission" date="2021-04" db="EMBL/GenBank/DDBJ databases">
        <authorList>
            <person name="Podell S."/>
        </authorList>
    </citation>
    <scope>NUCLEOTIDE SEQUENCE</scope>
    <source>
        <strain evidence="2">Hildebrandi</strain>
    </source>
</reference>
<evidence type="ECO:0000313" key="2">
    <source>
        <dbReference type="EMBL" id="KAG7370325.1"/>
    </source>
</evidence>
<evidence type="ECO:0000313" key="3">
    <source>
        <dbReference type="Proteomes" id="UP000693970"/>
    </source>
</evidence>
<comment type="caution">
    <text evidence="2">The sequence shown here is derived from an EMBL/GenBank/DDBJ whole genome shotgun (WGS) entry which is preliminary data.</text>
</comment>
<keyword evidence="3" id="KW-1185">Reference proteome</keyword>
<sequence length="185" mass="21512">MNRNCDNQDLYQRPASSDKNEEQRLDVEPRLLVTPKPSPSSWKSSDLRSFMKPPRATKKIKLLSPPPLLLPTFKTASEPLCIFDTLNDGIDSDLSLPLLDHEEDIHRVFYLPQRNTTNTNIIDVYRSEMKQHCSRSDPMLPDQQTEIGKDVVRLRKRTVSYDEPHLAFQQPQRFKGQHDDYLNSH</sequence>
<evidence type="ECO:0000256" key="1">
    <source>
        <dbReference type="SAM" id="MobiDB-lite"/>
    </source>
</evidence>
<feature type="region of interest" description="Disordered" evidence="1">
    <location>
        <begin position="1"/>
        <end position="49"/>
    </location>
</feature>
<protein>
    <submittedName>
        <fullName evidence="2">Uncharacterized protein</fullName>
    </submittedName>
</protein>
<dbReference type="EMBL" id="JAGRRH010000005">
    <property type="protein sequence ID" value="KAG7370325.1"/>
    <property type="molecule type" value="Genomic_DNA"/>
</dbReference>
<feature type="compositionally biased region" description="Basic and acidic residues" evidence="1">
    <location>
        <begin position="16"/>
        <end position="29"/>
    </location>
</feature>
<dbReference type="Proteomes" id="UP000693970">
    <property type="component" value="Unassembled WGS sequence"/>
</dbReference>